<evidence type="ECO:0000313" key="3">
    <source>
        <dbReference type="EMBL" id="GAU09561.1"/>
    </source>
</evidence>
<protein>
    <recommendedName>
        <fullName evidence="2">Tyr recombinase domain-containing protein</fullName>
    </recommendedName>
</protein>
<evidence type="ECO:0000259" key="2">
    <source>
        <dbReference type="PROSITE" id="PS51898"/>
    </source>
</evidence>
<dbReference type="InterPro" id="IPR002104">
    <property type="entry name" value="Integrase_catalytic"/>
</dbReference>
<keyword evidence="1" id="KW-0233">DNA recombination</keyword>
<reference evidence="4" key="1">
    <citation type="submission" date="2016-06" db="EMBL/GenBank/DDBJ databases">
        <title>Draft genome sequence of Desulfoplanes formicivorans strain Pf12B.</title>
        <authorList>
            <person name="Watanabe M."/>
            <person name="Kojima H."/>
            <person name="Fukui M."/>
        </authorList>
    </citation>
    <scope>NUCLEOTIDE SEQUENCE [LARGE SCALE GENOMIC DNA]</scope>
    <source>
        <strain evidence="4">Pf12B</strain>
    </source>
</reference>
<dbReference type="AlphaFoldDB" id="A0A194AKH9"/>
<sequence>MELKEAVSYAKKIVRDIGIKDVEDKTKDEYLKIFKRIITDPDKILYEGSKGYYYKKKAALRFSIVHYIQMCIKKINSKSLDQVDANKIWDELRYFIDLYKKHAINTGVSPVTTKNPGKSKRKSLRKMPYNWREIMWERCDNYDYKGALAILQLTGARPSEIERGVIVAGDESSDFLEITIRGSKQGKAKRNGQATRTIKIEMRTRVSHGSAKNYLLSQVAYEGHLFVQVNAKRLNDYVRRLSQKIWPRKKNHISPYSYRHQLSADLKGEGCLPPKISMILGHRSILSKKKYGISAQARGNSHIADVTCSSPLRDPQPSRLPWDRLASTKGADARYPML</sequence>
<dbReference type="EMBL" id="BDFE01000020">
    <property type="protein sequence ID" value="GAU09561.1"/>
    <property type="molecule type" value="Genomic_DNA"/>
</dbReference>
<evidence type="ECO:0000313" key="4">
    <source>
        <dbReference type="Proteomes" id="UP000095200"/>
    </source>
</evidence>
<evidence type="ECO:0000256" key="1">
    <source>
        <dbReference type="ARBA" id="ARBA00023172"/>
    </source>
</evidence>
<comment type="caution">
    <text evidence="3">The sequence shown here is derived from an EMBL/GenBank/DDBJ whole genome shotgun (WGS) entry which is preliminary data.</text>
</comment>
<feature type="domain" description="Tyr recombinase" evidence="2">
    <location>
        <begin position="119"/>
        <end position="305"/>
    </location>
</feature>
<keyword evidence="4" id="KW-1185">Reference proteome</keyword>
<proteinExistence type="predicted"/>
<dbReference type="InterPro" id="IPR013762">
    <property type="entry name" value="Integrase-like_cat_sf"/>
</dbReference>
<name>A0A194AKH9_9BACT</name>
<accession>A0A194AKH9</accession>
<dbReference type="RefSeq" id="WP_069859832.1">
    <property type="nucleotide sequence ID" value="NZ_BDFE01000020.1"/>
</dbReference>
<dbReference type="GO" id="GO:0015074">
    <property type="term" value="P:DNA integration"/>
    <property type="evidence" value="ECO:0007669"/>
    <property type="project" value="InterPro"/>
</dbReference>
<dbReference type="OrthoDB" id="5464579at2"/>
<dbReference type="InterPro" id="IPR011010">
    <property type="entry name" value="DNA_brk_join_enz"/>
</dbReference>
<dbReference type="PROSITE" id="PS51898">
    <property type="entry name" value="TYR_RECOMBINASE"/>
    <property type="match status" value="1"/>
</dbReference>
<dbReference type="Gene3D" id="1.10.443.10">
    <property type="entry name" value="Intergrase catalytic core"/>
    <property type="match status" value="1"/>
</dbReference>
<dbReference type="Pfam" id="PF00589">
    <property type="entry name" value="Phage_integrase"/>
    <property type="match status" value="1"/>
</dbReference>
<dbReference type="GO" id="GO:0003677">
    <property type="term" value="F:DNA binding"/>
    <property type="evidence" value="ECO:0007669"/>
    <property type="project" value="InterPro"/>
</dbReference>
<dbReference type="GO" id="GO:0006310">
    <property type="term" value="P:DNA recombination"/>
    <property type="evidence" value="ECO:0007669"/>
    <property type="project" value="UniProtKB-KW"/>
</dbReference>
<dbReference type="Proteomes" id="UP000095200">
    <property type="component" value="Unassembled WGS sequence"/>
</dbReference>
<organism evidence="3 4">
    <name type="scientific">Desulfoplanes formicivorans</name>
    <dbReference type="NCBI Taxonomy" id="1592317"/>
    <lineage>
        <taxon>Bacteria</taxon>
        <taxon>Pseudomonadati</taxon>
        <taxon>Thermodesulfobacteriota</taxon>
        <taxon>Desulfovibrionia</taxon>
        <taxon>Desulfovibrionales</taxon>
        <taxon>Desulfoplanaceae</taxon>
        <taxon>Desulfoplanes</taxon>
    </lineage>
</organism>
<dbReference type="SUPFAM" id="SSF56349">
    <property type="entry name" value="DNA breaking-rejoining enzymes"/>
    <property type="match status" value="1"/>
</dbReference>
<gene>
    <name evidence="3" type="ORF">DPF_2289</name>
</gene>